<keyword evidence="1" id="KW-0472">Membrane</keyword>
<evidence type="ECO:0008006" key="4">
    <source>
        <dbReference type="Google" id="ProtNLM"/>
    </source>
</evidence>
<protein>
    <recommendedName>
        <fullName evidence="4">Phosphoribosyltransferase</fullName>
    </recommendedName>
</protein>
<organism evidence="2 3">
    <name type="scientific">Clostridium boliviensis</name>
    <dbReference type="NCBI Taxonomy" id="318465"/>
    <lineage>
        <taxon>Bacteria</taxon>
        <taxon>Bacillati</taxon>
        <taxon>Bacillota</taxon>
        <taxon>Clostridia</taxon>
        <taxon>Eubacteriales</taxon>
        <taxon>Clostridiaceae</taxon>
        <taxon>Clostridium</taxon>
    </lineage>
</organism>
<gene>
    <name evidence="2" type="ORF">RZO55_24045</name>
</gene>
<comment type="caution">
    <text evidence="2">The sequence shown here is derived from an EMBL/GenBank/DDBJ whole genome shotgun (WGS) entry which is preliminary data.</text>
</comment>
<reference evidence="2 3" key="1">
    <citation type="submission" date="2023-10" db="EMBL/GenBank/DDBJ databases">
        <title>A novel Glycoside Hydrolase 43-Like Enzyme from Clostrdium boliviensis is an Endo-xylanase, and a Candidate for Xylooligosaccharides Production from Different Xylan Substrates.</title>
        <authorList>
            <person name="Alvarez M.T."/>
            <person name="Rocabado-Villegas L.R."/>
            <person name="Salas-Veizaga D.M."/>
            <person name="Linares-Pasten J.A."/>
            <person name="Gudmundsdottir E.E."/>
            <person name="Hreggvidsson G.O."/>
            <person name="Adlercreutz P."/>
            <person name="Nordberg Karlsson E."/>
        </authorList>
    </citation>
    <scope>NUCLEOTIDE SEQUENCE [LARGE SCALE GENOMIC DNA]</scope>
    <source>
        <strain evidence="2 3">E-1</strain>
    </source>
</reference>
<keyword evidence="1" id="KW-1133">Transmembrane helix</keyword>
<dbReference type="Proteomes" id="UP001276854">
    <property type="component" value="Unassembled WGS sequence"/>
</dbReference>
<evidence type="ECO:0000256" key="1">
    <source>
        <dbReference type="SAM" id="Phobius"/>
    </source>
</evidence>
<accession>A0ABU4GSP4</accession>
<sequence length="445" mass="52762">MQRDYNKINYTGLYEVVQENKHHAQMVIKSINLRGVSLNNLYEMIKPFLNQTILTTYEFGFAGEVYIETDRFEEEYNQYLPILERYFSLKKPFYCNRNSAYYSTDLIETADLVKNIALDAPIILKSELSYDNKRYIIFSLTEYMLSCIAKLIGVIFSYTSLDFNYYKALKEYLIDLTDYLTQIIFDEELKQFPPLSFGLVDRILSDMKELNISHVREYSEMDHILIMFITYFALCDYIGEHDIIISPLQGAALIPPFFISMQKYTSRMKRCSGLAGYEYVRFSKYDNTHYCKLSLPDQVRLLSAQYPESTKILLLDDNTGTATTIKYIKQELLKYFKNISTCALEYYWEGKIFRTDYPAFQLEEIDLITPLCYRYFKILEEHLEYLKNEEDINFRYDLVEFSKINMIYDKIDYCLYIKNNCTDISTKTKALGIYERVKEIMETLS</sequence>
<evidence type="ECO:0000313" key="3">
    <source>
        <dbReference type="Proteomes" id="UP001276854"/>
    </source>
</evidence>
<keyword evidence="1" id="KW-0812">Transmembrane</keyword>
<dbReference type="InterPro" id="IPR029057">
    <property type="entry name" value="PRTase-like"/>
</dbReference>
<evidence type="ECO:0000313" key="2">
    <source>
        <dbReference type="EMBL" id="MDW2800645.1"/>
    </source>
</evidence>
<keyword evidence="3" id="KW-1185">Reference proteome</keyword>
<dbReference type="SUPFAM" id="SSF53271">
    <property type="entry name" value="PRTase-like"/>
    <property type="match status" value="1"/>
</dbReference>
<dbReference type="EMBL" id="JAWONS010000329">
    <property type="protein sequence ID" value="MDW2800645.1"/>
    <property type="molecule type" value="Genomic_DNA"/>
</dbReference>
<feature type="transmembrane region" description="Helical" evidence="1">
    <location>
        <begin position="135"/>
        <end position="158"/>
    </location>
</feature>
<dbReference type="RefSeq" id="WP_318066807.1">
    <property type="nucleotide sequence ID" value="NZ_JAWONS010000329.1"/>
</dbReference>
<proteinExistence type="predicted"/>
<name>A0ABU4GSP4_9CLOT</name>